<dbReference type="Pfam" id="PF02348">
    <property type="entry name" value="CTP_transf_3"/>
    <property type="match status" value="1"/>
</dbReference>
<evidence type="ECO:0000256" key="3">
    <source>
        <dbReference type="ARBA" id="ARBA00022985"/>
    </source>
</evidence>
<dbReference type="Proteomes" id="UP000093100">
    <property type="component" value="Unassembled WGS sequence"/>
</dbReference>
<comment type="caution">
    <text evidence="4">The sequence shown here is derived from an EMBL/GenBank/DDBJ whole genome shotgun (WGS) entry which is preliminary data.</text>
</comment>
<reference evidence="4 5" key="1">
    <citation type="journal article" date="2016" name="Genome Biol. Evol.">
        <title>Comparative Genomics of Campylobacter fetus from Reptiles and Mammals Reveals Divergent Evolution in Host-Associated Lineages.</title>
        <authorList>
            <person name="Gilbert M.J."/>
            <person name="Miller W.G."/>
            <person name="Yee E."/>
            <person name="Zomer A.L."/>
            <person name="van der Graaf-van Bloois L."/>
            <person name="Fitzgerald C."/>
            <person name="Forbes K.J."/>
            <person name="Meric G."/>
            <person name="Sheppard S.K."/>
            <person name="Wagenaar J.A."/>
            <person name="Duim B."/>
        </authorList>
    </citation>
    <scope>NUCLEOTIDE SEQUENCE [LARGE SCALE GENOMIC DNA]</scope>
    <source>
        <strain evidence="4 5">12S02225-3</strain>
    </source>
</reference>
<evidence type="ECO:0000313" key="5">
    <source>
        <dbReference type="Proteomes" id="UP000093100"/>
    </source>
</evidence>
<dbReference type="GO" id="GO:0008690">
    <property type="term" value="F:3-deoxy-manno-octulosonate cytidylyltransferase activity"/>
    <property type="evidence" value="ECO:0007669"/>
    <property type="project" value="InterPro"/>
</dbReference>
<protein>
    <submittedName>
        <fullName evidence="4">3-deoxy-manno-octulosonate cytidylyltransferase</fullName>
    </submittedName>
</protein>
<evidence type="ECO:0000256" key="1">
    <source>
        <dbReference type="ARBA" id="ARBA00022679"/>
    </source>
</evidence>
<accession>A0AAX0HD72</accession>
<dbReference type="InterPro" id="IPR029044">
    <property type="entry name" value="Nucleotide-diphossugar_trans"/>
</dbReference>
<dbReference type="Gene3D" id="3.90.550.10">
    <property type="entry name" value="Spore Coat Polysaccharide Biosynthesis Protein SpsA, Chain A"/>
    <property type="match status" value="1"/>
</dbReference>
<evidence type="ECO:0000256" key="2">
    <source>
        <dbReference type="ARBA" id="ARBA00022695"/>
    </source>
</evidence>
<evidence type="ECO:0000313" key="4">
    <source>
        <dbReference type="EMBL" id="OCR91570.1"/>
    </source>
</evidence>
<dbReference type="CDD" id="cd02517">
    <property type="entry name" value="CMP-KDO-Synthetase"/>
    <property type="match status" value="1"/>
</dbReference>
<dbReference type="GO" id="GO:0009103">
    <property type="term" value="P:lipopolysaccharide biosynthetic process"/>
    <property type="evidence" value="ECO:0007669"/>
    <property type="project" value="UniProtKB-KW"/>
</dbReference>
<sequence>MIIIPARLASTRFEHKILKTIDGVPMFVKTAMNAKNADSVLIACDDEQVANIAKNYGLNAVLTNITHESGTDRINEAADKFNLKDDEIIINVQADEPFFEVENLIKFKDFARKAIESGSFMASCFKLVNKQEAQNPNLVKVVLDTNDNALYFSRSLLPYPRSECEVFKAHIGIYAYSVANLKEFCTLKTKELESIEKLEQLRALQSGKKIKMMQIETQSIGIDTKEDLKAAADKFGFKIDQNQI</sequence>
<keyword evidence="3" id="KW-0448">Lipopolysaccharide biosynthesis</keyword>
<dbReference type="NCBIfam" id="TIGR00466">
    <property type="entry name" value="kdsB"/>
    <property type="match status" value="1"/>
</dbReference>
<dbReference type="PANTHER" id="PTHR42866:SF2">
    <property type="entry name" value="3-DEOXY-MANNO-OCTULOSONATE CYTIDYLYLTRANSFERASE, MITOCHONDRIAL"/>
    <property type="match status" value="1"/>
</dbReference>
<gene>
    <name evidence="4" type="ORF">CFT12S02225_00480</name>
</gene>
<keyword evidence="1" id="KW-0808">Transferase</keyword>
<proteinExistence type="predicted"/>
<organism evidence="4 5">
    <name type="scientific">Campylobacter fetus subsp. testudinum</name>
    <dbReference type="NCBI Taxonomy" id="1507806"/>
    <lineage>
        <taxon>Bacteria</taxon>
        <taxon>Pseudomonadati</taxon>
        <taxon>Campylobacterota</taxon>
        <taxon>Epsilonproteobacteria</taxon>
        <taxon>Campylobacterales</taxon>
        <taxon>Campylobacteraceae</taxon>
        <taxon>Campylobacter</taxon>
    </lineage>
</organism>
<dbReference type="InterPro" id="IPR003329">
    <property type="entry name" value="Cytidylyl_trans"/>
</dbReference>
<dbReference type="GO" id="GO:0005829">
    <property type="term" value="C:cytosol"/>
    <property type="evidence" value="ECO:0007669"/>
    <property type="project" value="TreeGrafter"/>
</dbReference>
<dbReference type="RefSeq" id="WP_065838731.1">
    <property type="nucleotide sequence ID" value="NZ_CP027287.1"/>
</dbReference>
<keyword evidence="2 4" id="KW-0548">Nucleotidyltransferase</keyword>
<name>A0AAX0HD72_CAMFE</name>
<dbReference type="NCBIfam" id="NF003952">
    <property type="entry name" value="PRK05450.1-5"/>
    <property type="match status" value="1"/>
</dbReference>
<dbReference type="InterPro" id="IPR004528">
    <property type="entry name" value="KdsB"/>
</dbReference>
<dbReference type="SUPFAM" id="SSF53448">
    <property type="entry name" value="Nucleotide-diphospho-sugar transferases"/>
    <property type="match status" value="1"/>
</dbReference>
<dbReference type="EMBL" id="LFLK01000001">
    <property type="protein sequence ID" value="OCR91570.1"/>
    <property type="molecule type" value="Genomic_DNA"/>
</dbReference>
<dbReference type="AlphaFoldDB" id="A0AAX0HD72"/>
<dbReference type="PANTHER" id="PTHR42866">
    <property type="entry name" value="3-DEOXY-MANNO-OCTULOSONATE CYTIDYLYLTRANSFERASE"/>
    <property type="match status" value="1"/>
</dbReference>